<accession>A0A923PKH7</accession>
<dbReference type="AlphaFoldDB" id="A0A923PKH7"/>
<dbReference type="RefSeq" id="WP_222936141.1">
    <property type="nucleotide sequence ID" value="NZ_JACSIT010000141.1"/>
</dbReference>
<gene>
    <name evidence="1" type="ORF">H9S92_16470</name>
</gene>
<protein>
    <recommendedName>
        <fullName evidence="3">Lipoprotein</fullName>
    </recommendedName>
</protein>
<sequence>MKNLLLCLLTAALFTSCLEEGGGLIGLFGEEITFNDAAVQSGTGLPSMVFLESVTFSNPKEGSAGDSRTEQLGHVQLGFRTCSGTWCKAVVDDCGATTPVQYTYAEEESGAKKMAFSAFADAPAVKAWAAEGLEFAFQRDGASLVLRCSDCPGRTSGGFRYTQREVNLRVVR</sequence>
<dbReference type="Proteomes" id="UP000650081">
    <property type="component" value="Unassembled WGS sequence"/>
</dbReference>
<evidence type="ECO:0000313" key="1">
    <source>
        <dbReference type="EMBL" id="MBC6995762.1"/>
    </source>
</evidence>
<organism evidence="1 2">
    <name type="scientific">Neolewinella lacunae</name>
    <dbReference type="NCBI Taxonomy" id="1517758"/>
    <lineage>
        <taxon>Bacteria</taxon>
        <taxon>Pseudomonadati</taxon>
        <taxon>Bacteroidota</taxon>
        <taxon>Saprospiria</taxon>
        <taxon>Saprospirales</taxon>
        <taxon>Lewinellaceae</taxon>
        <taxon>Neolewinella</taxon>
    </lineage>
</organism>
<proteinExistence type="predicted"/>
<dbReference type="PROSITE" id="PS51257">
    <property type="entry name" value="PROKAR_LIPOPROTEIN"/>
    <property type="match status" value="1"/>
</dbReference>
<evidence type="ECO:0008006" key="3">
    <source>
        <dbReference type="Google" id="ProtNLM"/>
    </source>
</evidence>
<name>A0A923PKH7_9BACT</name>
<dbReference type="EMBL" id="JACSIT010000141">
    <property type="protein sequence ID" value="MBC6995762.1"/>
    <property type="molecule type" value="Genomic_DNA"/>
</dbReference>
<comment type="caution">
    <text evidence="1">The sequence shown here is derived from an EMBL/GenBank/DDBJ whole genome shotgun (WGS) entry which is preliminary data.</text>
</comment>
<reference evidence="1" key="1">
    <citation type="submission" date="2020-08" db="EMBL/GenBank/DDBJ databases">
        <title>Lewinella bacteria from marine environments.</title>
        <authorList>
            <person name="Zhong Y."/>
        </authorList>
    </citation>
    <scope>NUCLEOTIDE SEQUENCE</scope>
    <source>
        <strain evidence="1">KCTC 42187</strain>
    </source>
</reference>
<keyword evidence="2" id="KW-1185">Reference proteome</keyword>
<evidence type="ECO:0000313" key="2">
    <source>
        <dbReference type="Proteomes" id="UP000650081"/>
    </source>
</evidence>